<reference evidence="2 4" key="1">
    <citation type="submission" date="2012-11" db="EMBL/GenBank/DDBJ databases">
        <title>Whole genome sequence of Acetobacter indonesiensis 5H-1.</title>
        <authorList>
            <person name="Azuma Y."/>
            <person name="Higashiura N."/>
            <person name="Hirakawa H."/>
            <person name="Matsushita K."/>
        </authorList>
    </citation>
    <scope>NUCLEOTIDE SEQUENCE [LARGE SCALE GENOMIC DNA]</scope>
    <source>
        <strain evidence="2 4">5H-1</strain>
    </source>
</reference>
<gene>
    <name evidence="2" type="ORF">Abin_024_011</name>
    <name evidence="3" type="ORF">AIN02nite_19700</name>
</gene>
<keyword evidence="4" id="KW-1185">Reference proteome</keyword>
<evidence type="ECO:0000256" key="1">
    <source>
        <dbReference type="SAM" id="MobiDB-lite"/>
    </source>
</evidence>
<sequence>MNSFPRSGHQEGSSRLAAKASGGAADRAVTDPSRLPLMMLEVLRLLAGAERPVPWELPLVTETACGKGQCNADFRARCMKHGLDKS</sequence>
<evidence type="ECO:0000313" key="5">
    <source>
        <dbReference type="Proteomes" id="UP000321104"/>
    </source>
</evidence>
<feature type="region of interest" description="Disordered" evidence="1">
    <location>
        <begin position="1"/>
        <end position="30"/>
    </location>
</feature>
<dbReference type="EMBL" id="BJXQ01000010">
    <property type="protein sequence ID" value="GEN03945.1"/>
    <property type="molecule type" value="Genomic_DNA"/>
</dbReference>
<organism evidence="3 5">
    <name type="scientific">Acetobacter indonesiensis</name>
    <dbReference type="NCBI Taxonomy" id="104101"/>
    <lineage>
        <taxon>Bacteria</taxon>
        <taxon>Pseudomonadati</taxon>
        <taxon>Pseudomonadota</taxon>
        <taxon>Alphaproteobacteria</taxon>
        <taxon>Acetobacterales</taxon>
        <taxon>Acetobacteraceae</taxon>
        <taxon>Acetobacter</taxon>
    </lineage>
</organism>
<feature type="compositionally biased region" description="Low complexity" evidence="1">
    <location>
        <begin position="13"/>
        <end position="27"/>
    </location>
</feature>
<evidence type="ECO:0000313" key="3">
    <source>
        <dbReference type="EMBL" id="GEN03945.1"/>
    </source>
</evidence>
<evidence type="ECO:0000313" key="2">
    <source>
        <dbReference type="EMBL" id="GAN63226.1"/>
    </source>
</evidence>
<dbReference type="AlphaFoldDB" id="A0A6N3T6A4"/>
<protein>
    <submittedName>
        <fullName evidence="3">Uncharacterized protein</fullName>
    </submittedName>
</protein>
<reference evidence="3 5" key="2">
    <citation type="submission" date="2019-07" db="EMBL/GenBank/DDBJ databases">
        <title>Whole genome shotgun sequence of Acetobacter indonesiensis NBRC 16471.</title>
        <authorList>
            <person name="Hosoyama A."/>
            <person name="Uohara A."/>
            <person name="Ohji S."/>
            <person name="Ichikawa N."/>
        </authorList>
    </citation>
    <scope>NUCLEOTIDE SEQUENCE [LARGE SCALE GENOMIC DNA]</scope>
    <source>
        <strain evidence="3 5">NBRC 16471</strain>
    </source>
</reference>
<comment type="caution">
    <text evidence="3">The sequence shown here is derived from an EMBL/GenBank/DDBJ whole genome shotgun (WGS) entry which is preliminary data.</text>
</comment>
<dbReference type="Proteomes" id="UP000032673">
    <property type="component" value="Unassembled WGS sequence"/>
</dbReference>
<dbReference type="EMBL" id="BAMW01000024">
    <property type="protein sequence ID" value="GAN63226.1"/>
    <property type="molecule type" value="Genomic_DNA"/>
</dbReference>
<evidence type="ECO:0000313" key="4">
    <source>
        <dbReference type="Proteomes" id="UP000032673"/>
    </source>
</evidence>
<proteinExistence type="predicted"/>
<dbReference type="Proteomes" id="UP000321104">
    <property type="component" value="Unassembled WGS sequence"/>
</dbReference>
<accession>A0A6N3T6A4</accession>
<name>A0A6N3T6A4_9PROT</name>